<feature type="domain" description="Sulfatase-modifying factor enzyme-like" evidence="2">
    <location>
        <begin position="1"/>
        <end position="237"/>
    </location>
</feature>
<evidence type="ECO:0000313" key="4">
    <source>
        <dbReference type="Proteomes" id="UP000481033"/>
    </source>
</evidence>
<organism evidence="3 4">
    <name type="scientific">Adonisia turfae CCMR0081</name>
    <dbReference type="NCBI Taxonomy" id="2292702"/>
    <lineage>
        <taxon>Bacteria</taxon>
        <taxon>Bacillati</taxon>
        <taxon>Cyanobacteriota</taxon>
        <taxon>Adonisia</taxon>
        <taxon>Adonisia turfae</taxon>
    </lineage>
</organism>
<dbReference type="GO" id="GO:0120147">
    <property type="term" value="F:formylglycine-generating oxidase activity"/>
    <property type="evidence" value="ECO:0007669"/>
    <property type="project" value="TreeGrafter"/>
</dbReference>
<evidence type="ECO:0000259" key="2">
    <source>
        <dbReference type="Pfam" id="PF03781"/>
    </source>
</evidence>
<reference evidence="3 4" key="1">
    <citation type="journal article" date="2020" name="Microb. Ecol.">
        <title>Ecogenomics of the Marine Benthic Filamentous Cyanobacterium Adonisia.</title>
        <authorList>
            <person name="Walter J.M."/>
            <person name="Coutinho F.H."/>
            <person name="Leomil L."/>
            <person name="Hargreaves P.I."/>
            <person name="Campeao M.E."/>
            <person name="Vieira V.V."/>
            <person name="Silva B.S."/>
            <person name="Fistarol G.O."/>
            <person name="Salomon P.S."/>
            <person name="Sawabe T."/>
            <person name="Mino S."/>
            <person name="Hosokawa M."/>
            <person name="Miyashita H."/>
            <person name="Maruyama F."/>
            <person name="van Verk M.C."/>
            <person name="Dutilh B.E."/>
            <person name="Thompson C.C."/>
            <person name="Thompson F.L."/>
        </authorList>
    </citation>
    <scope>NUCLEOTIDE SEQUENCE [LARGE SCALE GENOMIC DNA]</scope>
    <source>
        <strain evidence="3 4">CCMR0081</strain>
    </source>
</reference>
<dbReference type="AlphaFoldDB" id="A0A6M0RW40"/>
<evidence type="ECO:0000313" key="3">
    <source>
        <dbReference type="EMBL" id="NEZ60336.1"/>
    </source>
</evidence>
<dbReference type="InterPro" id="IPR016187">
    <property type="entry name" value="CTDL_fold"/>
</dbReference>
<dbReference type="InterPro" id="IPR042095">
    <property type="entry name" value="SUMF_sf"/>
</dbReference>
<dbReference type="Proteomes" id="UP000481033">
    <property type="component" value="Unassembled WGS sequence"/>
</dbReference>
<evidence type="ECO:0000256" key="1">
    <source>
        <dbReference type="SAM" id="MobiDB-lite"/>
    </source>
</evidence>
<protein>
    <submittedName>
        <fullName evidence="3">Formylglycine-generating enzyme family protein</fullName>
    </submittedName>
</protein>
<dbReference type="PANTHER" id="PTHR23150:SF19">
    <property type="entry name" value="FORMYLGLYCINE-GENERATING ENZYME"/>
    <property type="match status" value="1"/>
</dbReference>
<dbReference type="Gene3D" id="3.90.1580.10">
    <property type="entry name" value="paralog of FGE (formylglycine-generating enzyme)"/>
    <property type="match status" value="1"/>
</dbReference>
<dbReference type="EMBL" id="QXHD01000004">
    <property type="protein sequence ID" value="NEZ60336.1"/>
    <property type="molecule type" value="Genomic_DNA"/>
</dbReference>
<dbReference type="InterPro" id="IPR051043">
    <property type="entry name" value="Sulfatase_Mod_Factor_Kinase"/>
</dbReference>
<feature type="region of interest" description="Disordered" evidence="1">
    <location>
        <begin position="1"/>
        <end position="25"/>
    </location>
</feature>
<name>A0A6M0RW40_9CYAN</name>
<dbReference type="PANTHER" id="PTHR23150">
    <property type="entry name" value="SULFATASE MODIFYING FACTOR 1, 2"/>
    <property type="match status" value="1"/>
</dbReference>
<accession>A0A6M0RW40</accession>
<keyword evidence="4" id="KW-1185">Reference proteome</keyword>
<proteinExistence type="predicted"/>
<dbReference type="InterPro" id="IPR005532">
    <property type="entry name" value="SUMF_dom"/>
</dbReference>
<comment type="caution">
    <text evidence="3">The sequence shown here is derived from an EMBL/GenBank/DDBJ whole genome shotgun (WGS) entry which is preliminary data.</text>
</comment>
<gene>
    <name evidence="3" type="ORF">DXZ20_32770</name>
</gene>
<dbReference type="Pfam" id="PF03781">
    <property type="entry name" value="FGE-sulfatase"/>
    <property type="match status" value="1"/>
</dbReference>
<dbReference type="SUPFAM" id="SSF56436">
    <property type="entry name" value="C-type lectin-like"/>
    <property type="match status" value="1"/>
</dbReference>
<sequence>MVAIPGNSFIMGSPDDEPGRFDREGPQHEVSIKPFFMSRYPVTQAQWRAVVAMPQVEHNLVDADPSSFKGDTRPVERVSWYGAVEFCQRLSRYADREYRLPTEAEWEYACRAGTTTPFHFGDMITTEVANYSGNSYAGGPGGGKRDKTTPVDYFGFANAYGLSDMHGNVYEWCLDHWHDNYDDAPTNGSAWKDRKGNASRVVRGGSWYNYPRSCRSAYRYLNASGNRDFNIGFRVVRPAPRNPL</sequence>